<proteinExistence type="predicted"/>
<evidence type="ECO:0000313" key="3">
    <source>
        <dbReference type="Proteomes" id="UP001597459"/>
    </source>
</evidence>
<accession>A0ABW5N4P7</accession>
<dbReference type="InterPro" id="IPR007484">
    <property type="entry name" value="Peptidase_M28"/>
</dbReference>
<dbReference type="Proteomes" id="UP001597459">
    <property type="component" value="Unassembled WGS sequence"/>
</dbReference>
<dbReference type="RefSeq" id="WP_378257490.1">
    <property type="nucleotide sequence ID" value="NZ_JBHSJV010000001.1"/>
</dbReference>
<keyword evidence="3" id="KW-1185">Reference proteome</keyword>
<reference evidence="3" key="1">
    <citation type="journal article" date="2019" name="Int. J. Syst. Evol. Microbiol.">
        <title>The Global Catalogue of Microorganisms (GCM) 10K type strain sequencing project: providing services to taxonomists for standard genome sequencing and annotation.</title>
        <authorList>
            <consortium name="The Broad Institute Genomics Platform"/>
            <consortium name="The Broad Institute Genome Sequencing Center for Infectious Disease"/>
            <person name="Wu L."/>
            <person name="Ma J."/>
        </authorList>
    </citation>
    <scope>NUCLEOTIDE SEQUENCE [LARGE SCALE GENOMIC DNA]</scope>
    <source>
        <strain evidence="3">KCTC 42423</strain>
    </source>
</reference>
<dbReference type="EMBL" id="JBHULX010000004">
    <property type="protein sequence ID" value="MFD2590515.1"/>
    <property type="molecule type" value="Genomic_DNA"/>
</dbReference>
<name>A0ABW5N4P7_9FLAO</name>
<dbReference type="PANTHER" id="PTHR12147:SF26">
    <property type="entry name" value="PEPTIDASE M28 DOMAIN-CONTAINING PROTEIN"/>
    <property type="match status" value="1"/>
</dbReference>
<feature type="domain" description="Peptidase M28" evidence="1">
    <location>
        <begin position="111"/>
        <end position="299"/>
    </location>
</feature>
<dbReference type="SUPFAM" id="SSF53187">
    <property type="entry name" value="Zn-dependent exopeptidases"/>
    <property type="match status" value="1"/>
</dbReference>
<gene>
    <name evidence="2" type="ORF">ACFSTE_06690</name>
</gene>
<dbReference type="InterPro" id="IPR045175">
    <property type="entry name" value="M28_fam"/>
</dbReference>
<protein>
    <submittedName>
        <fullName evidence="2">M20/M25/M40 family metallo-hydrolase</fullName>
    </submittedName>
</protein>
<dbReference type="Gene3D" id="3.40.630.10">
    <property type="entry name" value="Zn peptidases"/>
    <property type="match status" value="1"/>
</dbReference>
<evidence type="ECO:0000259" key="1">
    <source>
        <dbReference type="Pfam" id="PF04389"/>
    </source>
</evidence>
<sequence>MKKIVTAIMISVLCVSSCKERKKAPETIINAPVVTSEELVSPYFDKVELLKRLEKLASDSYEGRKTGTRGNEMARGFIKETFKKLNVVPVTTSFEQQFTINRGVEELTGVNVIGAVKGTTYRDQYIVITAHYDHLGIKNEAIYNGADDNASGVSALFAFAEHFEKNPPKHSVVLIAFDAEEIGLLGASYFVENYDMLAGGDIVLNINMDMIGRNINDELYVVGTRYHRSLADAVKNNPITNKVKLLIGHDGSDGKDDWTEASDHGPFYQKKIPFLYFGEEDHPDYHKETDEFEGIQPEFYFDAVEHIIGVFLMLDEQENYTN</sequence>
<dbReference type="Pfam" id="PF04389">
    <property type="entry name" value="Peptidase_M28"/>
    <property type="match status" value="1"/>
</dbReference>
<dbReference type="PANTHER" id="PTHR12147">
    <property type="entry name" value="METALLOPEPTIDASE M28 FAMILY MEMBER"/>
    <property type="match status" value="1"/>
</dbReference>
<organism evidence="2 3">
    <name type="scientific">Aquimarina hainanensis</name>
    <dbReference type="NCBI Taxonomy" id="1578017"/>
    <lineage>
        <taxon>Bacteria</taxon>
        <taxon>Pseudomonadati</taxon>
        <taxon>Bacteroidota</taxon>
        <taxon>Flavobacteriia</taxon>
        <taxon>Flavobacteriales</taxon>
        <taxon>Flavobacteriaceae</taxon>
        <taxon>Aquimarina</taxon>
    </lineage>
</organism>
<comment type="caution">
    <text evidence="2">The sequence shown here is derived from an EMBL/GenBank/DDBJ whole genome shotgun (WGS) entry which is preliminary data.</text>
</comment>
<evidence type="ECO:0000313" key="2">
    <source>
        <dbReference type="EMBL" id="MFD2590515.1"/>
    </source>
</evidence>